<dbReference type="InterPro" id="IPR054612">
    <property type="entry name" value="Phage_capsid-like_C"/>
</dbReference>
<proteinExistence type="predicted"/>
<dbReference type="EMBL" id="JBHLTG010000001">
    <property type="protein sequence ID" value="MFC0677520.1"/>
    <property type="molecule type" value="Genomic_DNA"/>
</dbReference>
<sequence length="385" mass="40166">MTDQIMVALSGIETALQKAAERADNEARELGKVSTETKNALEKFGTEQRELADRLLSLEQRGLAPANGIASVDTWGSQLVKASALSAFQSGQTNKCSVEVKNTMLGSDATVAPDRKPGIVPGASQILTLEALLPSLPTSSNAIEYTKENVFTNAANGTAEGGVLPESSITYTLVNMPVSTVGHFIKISEQLSKDNAALAAYVNQRMVYGVDLKVETALATGAGGANLSGIFNAGNYTAHGYLSGALGSVLAKCVLIRKSMADLRNAGYIADAILLNPTDWANIEIELLTTNAGQVPFRYDAAGTPILFGVPVVQSGAVTADTFAVGAFRQAGVVHNREGVTIELSGSDGTNFTSNLVTIKANRRLALAIEVPAAIRGGDLTPPSV</sequence>
<evidence type="ECO:0000313" key="4">
    <source>
        <dbReference type="Proteomes" id="UP001589896"/>
    </source>
</evidence>
<dbReference type="Pfam" id="PF05065">
    <property type="entry name" value="Phage_capsid"/>
    <property type="match status" value="1"/>
</dbReference>
<accession>A0ABV6RKL6</accession>
<dbReference type="RefSeq" id="WP_386666125.1">
    <property type="nucleotide sequence ID" value="NZ_JBHLTG010000001.1"/>
</dbReference>
<comment type="caution">
    <text evidence="3">The sequence shown here is derived from an EMBL/GenBank/DDBJ whole genome shotgun (WGS) entry which is preliminary data.</text>
</comment>
<dbReference type="Gene3D" id="3.30.2400.10">
    <property type="entry name" value="Major capsid protein gp5"/>
    <property type="match status" value="1"/>
</dbReference>
<protein>
    <submittedName>
        <fullName evidence="3">Phage major capsid protein</fullName>
    </submittedName>
</protein>
<dbReference type="Gene3D" id="3.30.2320.10">
    <property type="entry name" value="hypothetical protein PF0899 domain"/>
    <property type="match status" value="1"/>
</dbReference>
<dbReference type="NCBIfam" id="TIGR01554">
    <property type="entry name" value="major_cap_HK97"/>
    <property type="match status" value="1"/>
</dbReference>
<name>A0ABV6RKL6_9GAMM</name>
<dbReference type="SUPFAM" id="SSF56563">
    <property type="entry name" value="Major capsid protein gp5"/>
    <property type="match status" value="1"/>
</dbReference>
<feature type="domain" description="Phage capsid-like C-terminal" evidence="2">
    <location>
        <begin position="110"/>
        <end position="377"/>
    </location>
</feature>
<comment type="subcellular location">
    <subcellularLocation>
        <location evidence="1">Virion</location>
    </subcellularLocation>
</comment>
<gene>
    <name evidence="3" type="ORF">ACFFGH_06605</name>
</gene>
<reference evidence="3 4" key="1">
    <citation type="submission" date="2024-09" db="EMBL/GenBank/DDBJ databases">
        <authorList>
            <person name="Sun Q."/>
            <person name="Mori K."/>
        </authorList>
    </citation>
    <scope>NUCLEOTIDE SEQUENCE [LARGE SCALE GENOMIC DNA]</scope>
    <source>
        <strain evidence="3 4">KCTC 23076</strain>
    </source>
</reference>
<dbReference type="InterPro" id="IPR024455">
    <property type="entry name" value="Phage_capsid"/>
</dbReference>
<keyword evidence="4" id="KW-1185">Reference proteome</keyword>
<dbReference type="Proteomes" id="UP001589896">
    <property type="component" value="Unassembled WGS sequence"/>
</dbReference>
<evidence type="ECO:0000256" key="1">
    <source>
        <dbReference type="ARBA" id="ARBA00004328"/>
    </source>
</evidence>
<evidence type="ECO:0000313" key="3">
    <source>
        <dbReference type="EMBL" id="MFC0677520.1"/>
    </source>
</evidence>
<organism evidence="3 4">
    <name type="scientific">Lysobacter korlensis</name>
    <dbReference type="NCBI Taxonomy" id="553636"/>
    <lineage>
        <taxon>Bacteria</taxon>
        <taxon>Pseudomonadati</taxon>
        <taxon>Pseudomonadota</taxon>
        <taxon>Gammaproteobacteria</taxon>
        <taxon>Lysobacterales</taxon>
        <taxon>Lysobacteraceae</taxon>
        <taxon>Lysobacter</taxon>
    </lineage>
</organism>
<evidence type="ECO:0000259" key="2">
    <source>
        <dbReference type="Pfam" id="PF05065"/>
    </source>
</evidence>